<dbReference type="PANTHER" id="PTHR30055:SF226">
    <property type="entry name" value="HTH-TYPE TRANSCRIPTIONAL REGULATOR PKSA"/>
    <property type="match status" value="1"/>
</dbReference>
<dbReference type="Pfam" id="PF17932">
    <property type="entry name" value="TetR_C_24"/>
    <property type="match status" value="2"/>
</dbReference>
<dbReference type="PROSITE" id="PS50977">
    <property type="entry name" value="HTH_TETR_2"/>
    <property type="match status" value="2"/>
</dbReference>
<evidence type="ECO:0000313" key="4">
    <source>
        <dbReference type="EMBL" id="GHF25339.1"/>
    </source>
</evidence>
<protein>
    <recommendedName>
        <fullName evidence="3">HTH tetR-type domain-containing protein</fullName>
    </recommendedName>
</protein>
<name>A0A919E8J6_9PROT</name>
<dbReference type="Gene3D" id="1.10.10.60">
    <property type="entry name" value="Homeodomain-like"/>
    <property type="match status" value="2"/>
</dbReference>
<dbReference type="GO" id="GO:0003700">
    <property type="term" value="F:DNA-binding transcription factor activity"/>
    <property type="evidence" value="ECO:0007669"/>
    <property type="project" value="TreeGrafter"/>
</dbReference>
<keyword evidence="5" id="KW-1185">Reference proteome</keyword>
<dbReference type="InterPro" id="IPR001647">
    <property type="entry name" value="HTH_TetR"/>
</dbReference>
<sequence length="445" mass="50264">MTEVEKNKDKDQKAVSPFDRKVQWGQKRHLILEQAARIFNEKGARATTFTEIAQSLNLTKTSLYYYVKTKEDLIYQCYGMTLDVMTEMLDEAESLPDAHSQVIRFVELYLHNWQLVFEGKRAPLAILTEIQTLSEGHRSELGRRYINIVDRIAGIIREGRNDGCIRELSGRATARALMGMLGWSAVWFGLLKPQEIGLAVTQVVDVVRQGLAFGGPRGAVVKGLELGQVADAETASFDREEVSQRKRDAFLKIGSTFFNDKGFKATSLDEIAEALNATKGAFYYHIRNKDELLLQCFDRTIRLFEEMQDRANETGKTGRDKLERAARYLFFTQNSERGPLVNFRLLGSLPIEVRRKVIDDIRVVTERFGDFIKEGQKDGSIKTINPEYAQQLITGAVNSASEMTDWLGLMELKRASAVYFDLILGGIAASGSYDDSEEMVLLPNL</sequence>
<dbReference type="EMBL" id="BNCI01000002">
    <property type="protein sequence ID" value="GHF25339.1"/>
    <property type="molecule type" value="Genomic_DNA"/>
</dbReference>
<evidence type="ECO:0000259" key="3">
    <source>
        <dbReference type="PROSITE" id="PS50977"/>
    </source>
</evidence>
<accession>A0A919E8J6</accession>
<dbReference type="PANTHER" id="PTHR30055">
    <property type="entry name" value="HTH-TYPE TRANSCRIPTIONAL REGULATOR RUTR"/>
    <property type="match status" value="1"/>
</dbReference>
<feature type="DNA-binding region" description="H-T-H motif" evidence="2">
    <location>
        <begin position="267"/>
        <end position="286"/>
    </location>
</feature>
<feature type="DNA-binding region" description="H-T-H motif" evidence="2">
    <location>
        <begin position="48"/>
        <end position="67"/>
    </location>
</feature>
<dbReference type="InterPro" id="IPR009057">
    <property type="entry name" value="Homeodomain-like_sf"/>
</dbReference>
<dbReference type="GO" id="GO:0000976">
    <property type="term" value="F:transcription cis-regulatory region binding"/>
    <property type="evidence" value="ECO:0007669"/>
    <property type="project" value="TreeGrafter"/>
</dbReference>
<dbReference type="InterPro" id="IPR050109">
    <property type="entry name" value="HTH-type_TetR-like_transc_reg"/>
</dbReference>
<organism evidence="4 5">
    <name type="scientific">Kordiimonas sediminis</name>
    <dbReference type="NCBI Taxonomy" id="1735581"/>
    <lineage>
        <taxon>Bacteria</taxon>
        <taxon>Pseudomonadati</taxon>
        <taxon>Pseudomonadota</taxon>
        <taxon>Alphaproteobacteria</taxon>
        <taxon>Kordiimonadales</taxon>
        <taxon>Kordiimonadaceae</taxon>
        <taxon>Kordiimonas</taxon>
    </lineage>
</organism>
<dbReference type="InterPro" id="IPR036271">
    <property type="entry name" value="Tet_transcr_reg_TetR-rel_C_sf"/>
</dbReference>
<proteinExistence type="predicted"/>
<dbReference type="PRINTS" id="PR00455">
    <property type="entry name" value="HTHTETR"/>
</dbReference>
<dbReference type="SUPFAM" id="SSF48498">
    <property type="entry name" value="Tetracyclin repressor-like, C-terminal domain"/>
    <property type="match status" value="2"/>
</dbReference>
<comment type="caution">
    <text evidence="4">The sequence shown here is derived from an EMBL/GenBank/DDBJ whole genome shotgun (WGS) entry which is preliminary data.</text>
</comment>
<feature type="domain" description="HTH tetR-type" evidence="3">
    <location>
        <begin position="25"/>
        <end position="85"/>
    </location>
</feature>
<evidence type="ECO:0000256" key="2">
    <source>
        <dbReference type="PROSITE-ProRule" id="PRU00335"/>
    </source>
</evidence>
<gene>
    <name evidence="4" type="ORF">GCM10017044_20150</name>
</gene>
<feature type="domain" description="HTH tetR-type" evidence="3">
    <location>
        <begin position="244"/>
        <end position="304"/>
    </location>
</feature>
<reference evidence="4" key="1">
    <citation type="journal article" date="2014" name="Int. J. Syst. Evol. Microbiol.">
        <title>Complete genome sequence of Corynebacterium casei LMG S-19264T (=DSM 44701T), isolated from a smear-ripened cheese.</title>
        <authorList>
            <consortium name="US DOE Joint Genome Institute (JGI-PGF)"/>
            <person name="Walter F."/>
            <person name="Albersmeier A."/>
            <person name="Kalinowski J."/>
            <person name="Ruckert C."/>
        </authorList>
    </citation>
    <scope>NUCLEOTIDE SEQUENCE</scope>
    <source>
        <strain evidence="4">KCTC 42590</strain>
    </source>
</reference>
<evidence type="ECO:0000313" key="5">
    <source>
        <dbReference type="Proteomes" id="UP000630923"/>
    </source>
</evidence>
<dbReference type="Proteomes" id="UP000630923">
    <property type="component" value="Unassembled WGS sequence"/>
</dbReference>
<dbReference type="Gene3D" id="1.10.357.10">
    <property type="entry name" value="Tetracycline Repressor, domain 2"/>
    <property type="match status" value="2"/>
</dbReference>
<dbReference type="AlphaFoldDB" id="A0A919E8J6"/>
<dbReference type="InterPro" id="IPR041490">
    <property type="entry name" value="KstR2_TetR_C"/>
</dbReference>
<dbReference type="Pfam" id="PF00440">
    <property type="entry name" value="TetR_N"/>
    <property type="match status" value="2"/>
</dbReference>
<keyword evidence="1 2" id="KW-0238">DNA-binding</keyword>
<dbReference type="SUPFAM" id="SSF46689">
    <property type="entry name" value="Homeodomain-like"/>
    <property type="match status" value="2"/>
</dbReference>
<reference evidence="4" key="2">
    <citation type="submission" date="2020-09" db="EMBL/GenBank/DDBJ databases">
        <authorList>
            <person name="Sun Q."/>
            <person name="Kim S."/>
        </authorList>
    </citation>
    <scope>NUCLEOTIDE SEQUENCE</scope>
    <source>
        <strain evidence="4">KCTC 42590</strain>
    </source>
</reference>
<evidence type="ECO:0000256" key="1">
    <source>
        <dbReference type="ARBA" id="ARBA00023125"/>
    </source>
</evidence>